<evidence type="ECO:0000259" key="1">
    <source>
        <dbReference type="Pfam" id="PF00078"/>
    </source>
</evidence>
<keyword evidence="3" id="KW-1185">Reference proteome</keyword>
<dbReference type="InParanoid" id="A0A6L2PW55"/>
<dbReference type="InterPro" id="IPR000477">
    <property type="entry name" value="RT_dom"/>
</dbReference>
<protein>
    <recommendedName>
        <fullName evidence="1">Reverse transcriptase domain-containing protein</fullName>
    </recommendedName>
</protein>
<dbReference type="CDD" id="cd01650">
    <property type="entry name" value="RT_nLTR_like"/>
    <property type="match status" value="1"/>
</dbReference>
<evidence type="ECO:0000313" key="2">
    <source>
        <dbReference type="EMBL" id="GFG35870.1"/>
    </source>
</evidence>
<dbReference type="EMBL" id="BLKM01000587">
    <property type="protein sequence ID" value="GFG35870.1"/>
    <property type="molecule type" value="Genomic_DNA"/>
</dbReference>
<evidence type="ECO:0000313" key="3">
    <source>
        <dbReference type="Proteomes" id="UP000502823"/>
    </source>
</evidence>
<gene>
    <name evidence="2" type="ORF">Cfor_05242</name>
</gene>
<organism evidence="2 3">
    <name type="scientific">Coptotermes formosanus</name>
    <name type="common">Formosan subterranean termite</name>
    <dbReference type="NCBI Taxonomy" id="36987"/>
    <lineage>
        <taxon>Eukaryota</taxon>
        <taxon>Metazoa</taxon>
        <taxon>Ecdysozoa</taxon>
        <taxon>Arthropoda</taxon>
        <taxon>Hexapoda</taxon>
        <taxon>Insecta</taxon>
        <taxon>Pterygota</taxon>
        <taxon>Neoptera</taxon>
        <taxon>Polyneoptera</taxon>
        <taxon>Dictyoptera</taxon>
        <taxon>Blattodea</taxon>
        <taxon>Blattoidea</taxon>
        <taxon>Termitoidae</taxon>
        <taxon>Rhinotermitidae</taxon>
        <taxon>Coptotermes</taxon>
    </lineage>
</organism>
<feature type="domain" description="Reverse transcriptase" evidence="1">
    <location>
        <begin position="172"/>
        <end position="264"/>
    </location>
</feature>
<comment type="caution">
    <text evidence="2">The sequence shown here is derived from an EMBL/GenBank/DDBJ whole genome shotgun (WGS) entry which is preliminary data.</text>
</comment>
<name>A0A6L2PW55_COPFO</name>
<proteinExistence type="predicted"/>
<sequence length="266" mass="31020">MAACLKSLNSGTIEDRIEYKHKRAIVRKLSRKLQNESWELFIRNLEKDVKGAQRYGFKVFRRLQEGCTYRIAITGIRGEKWREYYLKILHNVNETKTTTYTTEGYNAISLSDVMQVLNNMQNRKASGVDNTPMELWKYSGKVLCIRIVQLVNDIWAQGKITSDWKTSLPIPIHKKGDKSVYSNYRGISLLATASKIYAAILKDKLKTIAEEKIEEEQFGFRKSGSCINAVFVIKQLMEKRKEFNCPLYMLLLDYEKAYDQFNRQKL</sequence>
<dbReference type="PANTHER" id="PTHR19446">
    <property type="entry name" value="REVERSE TRANSCRIPTASES"/>
    <property type="match status" value="1"/>
</dbReference>
<reference evidence="3" key="1">
    <citation type="submission" date="2020-01" db="EMBL/GenBank/DDBJ databases">
        <title>Draft genome sequence of the Termite Coptotermes fromosanus.</title>
        <authorList>
            <person name="Itakura S."/>
            <person name="Yosikawa Y."/>
            <person name="Umezawa K."/>
        </authorList>
    </citation>
    <scope>NUCLEOTIDE SEQUENCE [LARGE SCALE GENOMIC DNA]</scope>
</reference>
<dbReference type="OrthoDB" id="7553904at2759"/>
<dbReference type="Pfam" id="PF00078">
    <property type="entry name" value="RVT_1"/>
    <property type="match status" value="1"/>
</dbReference>
<dbReference type="Proteomes" id="UP000502823">
    <property type="component" value="Unassembled WGS sequence"/>
</dbReference>
<dbReference type="AlphaFoldDB" id="A0A6L2PW55"/>
<accession>A0A6L2PW55</accession>